<dbReference type="InterPro" id="IPR046335">
    <property type="entry name" value="LacI/GalR-like_sensor"/>
</dbReference>
<evidence type="ECO:0000259" key="4">
    <source>
        <dbReference type="PROSITE" id="PS50932"/>
    </source>
</evidence>
<keyword evidence="3" id="KW-0804">Transcription</keyword>
<dbReference type="SUPFAM" id="SSF53822">
    <property type="entry name" value="Periplasmic binding protein-like I"/>
    <property type="match status" value="1"/>
</dbReference>
<dbReference type="Gene3D" id="3.40.50.2300">
    <property type="match status" value="2"/>
</dbReference>
<dbReference type="GO" id="GO:0003700">
    <property type="term" value="F:DNA-binding transcription factor activity"/>
    <property type="evidence" value="ECO:0007669"/>
    <property type="project" value="TreeGrafter"/>
</dbReference>
<dbReference type="KEGG" id="gey:QMQ05_00220"/>
<proteinExistence type="predicted"/>
<dbReference type="Pfam" id="PF13377">
    <property type="entry name" value="Peripla_BP_3"/>
    <property type="match status" value="1"/>
</dbReference>
<dbReference type="PANTHER" id="PTHR30146:SF138">
    <property type="entry name" value="TRANSCRIPTIONAL REGULATORY PROTEIN"/>
    <property type="match status" value="1"/>
</dbReference>
<dbReference type="PANTHER" id="PTHR30146">
    <property type="entry name" value="LACI-RELATED TRANSCRIPTIONAL REPRESSOR"/>
    <property type="match status" value="1"/>
</dbReference>
<accession>A0AAU6WFZ0</accession>
<dbReference type="Gene3D" id="1.10.260.40">
    <property type="entry name" value="lambda repressor-like DNA-binding domains"/>
    <property type="match status" value="1"/>
</dbReference>
<keyword evidence="2 5" id="KW-0238">DNA-binding</keyword>
<keyword evidence="6" id="KW-1185">Reference proteome</keyword>
<feature type="domain" description="HTH lacI-type" evidence="4">
    <location>
        <begin position="5"/>
        <end position="59"/>
    </location>
</feature>
<dbReference type="PROSITE" id="PS50932">
    <property type="entry name" value="HTH_LACI_2"/>
    <property type="match status" value="1"/>
</dbReference>
<evidence type="ECO:0000256" key="1">
    <source>
        <dbReference type="ARBA" id="ARBA00023015"/>
    </source>
</evidence>
<dbReference type="SMART" id="SM00354">
    <property type="entry name" value="HTH_LACI"/>
    <property type="match status" value="1"/>
</dbReference>
<dbReference type="EMBL" id="CP125942">
    <property type="protein sequence ID" value="XAO46023.1"/>
    <property type="molecule type" value="Genomic_DNA"/>
</dbReference>
<dbReference type="InterPro" id="IPR028082">
    <property type="entry name" value="Peripla_BP_I"/>
</dbReference>
<reference evidence="5 6" key="1">
    <citation type="submission" date="2023-05" db="EMBL/GenBank/DDBJ databases">
        <title>Glutamicibacter sp. B1, complete genome.</title>
        <authorList>
            <person name="Long Y.H."/>
            <person name="Fang T."/>
            <person name="Li X.Y."/>
        </authorList>
    </citation>
    <scope>NUCLEOTIDE SEQUENCE [LARGE SCALE GENOMIC DNA]</scope>
    <source>
        <strain evidence="5 6">B1</strain>
    </source>
</reference>
<dbReference type="Proteomes" id="UP001486888">
    <property type="component" value="Chromosome"/>
</dbReference>
<dbReference type="InterPro" id="IPR010982">
    <property type="entry name" value="Lambda_DNA-bd_dom_sf"/>
</dbReference>
<name>A0AAU6WFZ0_9MICC</name>
<evidence type="ECO:0000313" key="6">
    <source>
        <dbReference type="Proteomes" id="UP001486888"/>
    </source>
</evidence>
<evidence type="ECO:0000313" key="5">
    <source>
        <dbReference type="EMBL" id="XAO46023.1"/>
    </source>
</evidence>
<protein>
    <submittedName>
        <fullName evidence="5">LacI family DNA-binding transcriptional regulator</fullName>
    </submittedName>
</protein>
<dbReference type="GO" id="GO:0000976">
    <property type="term" value="F:transcription cis-regulatory region binding"/>
    <property type="evidence" value="ECO:0007669"/>
    <property type="project" value="TreeGrafter"/>
</dbReference>
<sequence>MSKSMTIRDVAKAAGVSPATVSRTFVHPEKVDSVTRNKILALAKELNYRPNAAARSLITGLTGNIGIVVPDLTNPFFPTIVRSVQRKAEQLGYSALLVDTGEDVKHEPELTENLARQVDGLVLCSPRMSDEKLVDISSRYPLVMINREVPEVPAVTIDNRSGIAQEVAHLKALGHHRIGYVAGPQTSYSCLIRQQAATELLADAGLEEVSIGRFEPTFDGGRSAAQQVLLSSVSAVMVYNDVMALGLINQLAQFGVKVPEDLTVVGYDDIEFSSMSSPALSTVHVPRNDSGILAMNYLDALLRQGVNGPELPPRLPTEFIFRETSRRLGSPLVAQ</sequence>
<gene>
    <name evidence="5" type="ORF">QMQ05_00220</name>
</gene>
<organism evidence="5 6">
    <name type="scientific">Glutamicibacter ectropisis</name>
    <dbReference type="NCBI Taxonomy" id="3046593"/>
    <lineage>
        <taxon>Bacteria</taxon>
        <taxon>Bacillati</taxon>
        <taxon>Actinomycetota</taxon>
        <taxon>Actinomycetes</taxon>
        <taxon>Micrococcales</taxon>
        <taxon>Micrococcaceae</taxon>
        <taxon>Glutamicibacter</taxon>
    </lineage>
</organism>
<dbReference type="InterPro" id="IPR000843">
    <property type="entry name" value="HTH_LacI"/>
</dbReference>
<dbReference type="CDD" id="cd01392">
    <property type="entry name" value="HTH_LacI"/>
    <property type="match status" value="1"/>
</dbReference>
<evidence type="ECO:0000256" key="2">
    <source>
        <dbReference type="ARBA" id="ARBA00023125"/>
    </source>
</evidence>
<evidence type="ECO:0000256" key="3">
    <source>
        <dbReference type="ARBA" id="ARBA00023163"/>
    </source>
</evidence>
<dbReference type="Pfam" id="PF00356">
    <property type="entry name" value="LacI"/>
    <property type="match status" value="1"/>
</dbReference>
<dbReference type="AlphaFoldDB" id="A0AAU6WFZ0"/>
<keyword evidence="1" id="KW-0805">Transcription regulation</keyword>
<dbReference type="RefSeq" id="WP_345472032.1">
    <property type="nucleotide sequence ID" value="NZ_CP125942.1"/>
</dbReference>
<dbReference type="SUPFAM" id="SSF47413">
    <property type="entry name" value="lambda repressor-like DNA-binding domains"/>
    <property type="match status" value="1"/>
</dbReference>